<evidence type="ECO:0000256" key="1">
    <source>
        <dbReference type="SAM" id="MobiDB-lite"/>
    </source>
</evidence>
<dbReference type="Proteomes" id="UP000225074">
    <property type="component" value="Genome"/>
</dbReference>
<keyword evidence="3" id="KW-1185">Reference proteome</keyword>
<proteinExistence type="predicted"/>
<name>A0A1Z1LYX1_9CAUD</name>
<dbReference type="KEGG" id="vg:65109765"/>
<accession>A0A1Z1LYX1</accession>
<reference evidence="2 3" key="1">
    <citation type="submission" date="2017-05" db="EMBL/GenBank/DDBJ databases">
        <title>Environmental T4-family bacteriophages evolve to escape abortive infection via multiple routes in a bacterial host employing #altruistic suicide# through Type III toxin-antitoxin systems.</title>
        <authorList>
            <person name="Chen B."/>
            <person name="Akusobi C."/>
            <person name="Fang X."/>
            <person name="Salmond G.P.C."/>
        </authorList>
    </citation>
    <scope>NUCLEOTIDE SEQUENCE [LARGE SCALE GENOMIC DNA]</scope>
</reference>
<dbReference type="InterPro" id="IPR019725">
    <property type="entry name" value="Phage_T4_P15K_Rpol-bd"/>
</dbReference>
<evidence type="ECO:0000313" key="3">
    <source>
        <dbReference type="Proteomes" id="UP000225074"/>
    </source>
</evidence>
<sequence length="122" mass="13993">MTITVKDIQPKNVRTDSNPNNDNKIRRAWVLQMPESIQARIKDKLKVAEVRWAYYAGIDEAVNTKWVEIMRKHYEDSIAAGAKLVADPYGPDRLEDEYCVDADEQLIEAAWIVVNEVISEMA</sequence>
<evidence type="ECO:0000313" key="2">
    <source>
        <dbReference type="EMBL" id="ARW58024.1"/>
    </source>
</evidence>
<dbReference type="EMBL" id="MF036692">
    <property type="protein sequence ID" value="ARW58024.1"/>
    <property type="molecule type" value="Genomic_DNA"/>
</dbReference>
<protein>
    <submittedName>
        <fullName evidence="2">RNA polymerase binding protein</fullName>
    </submittedName>
</protein>
<organism evidence="2 3">
    <name type="scientific">Serratia phage X20</name>
    <dbReference type="NCBI Taxonomy" id="2006942"/>
    <lineage>
        <taxon>Viruses</taxon>
        <taxon>Duplodnaviria</taxon>
        <taxon>Heunggongvirae</taxon>
        <taxon>Uroviricota</taxon>
        <taxon>Caudoviricetes</taxon>
        <taxon>Pantevenvirales</taxon>
        <taxon>Straboviridae</taxon>
        <taxon>Tevenvirinae</taxon>
        <taxon>Winklervirus</taxon>
        <taxon>Winklervirus xtwenty</taxon>
    </lineage>
</organism>
<dbReference type="RefSeq" id="YP_010092202.1">
    <property type="nucleotide sequence ID" value="NC_055728.1"/>
</dbReference>
<dbReference type="GeneID" id="65109765"/>
<feature type="region of interest" description="Disordered" evidence="1">
    <location>
        <begin position="1"/>
        <end position="20"/>
    </location>
</feature>
<dbReference type="Pfam" id="PF10789">
    <property type="entry name" value="Phage_RpbA"/>
    <property type="match status" value="1"/>
</dbReference>